<keyword evidence="3 4" id="KW-0378">Hydrolase</keyword>
<dbReference type="SUPFAM" id="SSF56420">
    <property type="entry name" value="Peptide deformylase"/>
    <property type="match status" value="1"/>
</dbReference>
<evidence type="ECO:0000313" key="5">
    <source>
        <dbReference type="Proteomes" id="UP001623591"/>
    </source>
</evidence>
<comment type="catalytic activity">
    <reaction evidence="3">
        <text>N-terminal N-formyl-L-methionyl-[peptide] + H2O = N-terminal L-methionyl-[peptide] + formate</text>
        <dbReference type="Rhea" id="RHEA:24420"/>
        <dbReference type="Rhea" id="RHEA-COMP:10639"/>
        <dbReference type="Rhea" id="RHEA-COMP:10640"/>
        <dbReference type="ChEBI" id="CHEBI:15377"/>
        <dbReference type="ChEBI" id="CHEBI:15740"/>
        <dbReference type="ChEBI" id="CHEBI:49298"/>
        <dbReference type="ChEBI" id="CHEBI:64731"/>
        <dbReference type="EC" id="3.5.1.88"/>
    </reaction>
</comment>
<feature type="active site" evidence="3">
    <location>
        <position position="133"/>
    </location>
</feature>
<keyword evidence="5" id="KW-1185">Reference proteome</keyword>
<dbReference type="Proteomes" id="UP001623591">
    <property type="component" value="Unassembled WGS sequence"/>
</dbReference>
<dbReference type="PANTHER" id="PTHR10458">
    <property type="entry name" value="PEPTIDE DEFORMYLASE"/>
    <property type="match status" value="1"/>
</dbReference>
<dbReference type="InterPro" id="IPR023635">
    <property type="entry name" value="Peptide_deformylase"/>
</dbReference>
<dbReference type="NCBIfam" id="TIGR00079">
    <property type="entry name" value="pept_deformyl"/>
    <property type="match status" value="1"/>
</dbReference>
<dbReference type="CDD" id="cd00487">
    <property type="entry name" value="Pep_deformylase"/>
    <property type="match status" value="1"/>
</dbReference>
<dbReference type="GO" id="GO:0042586">
    <property type="term" value="F:peptide deformylase activity"/>
    <property type="evidence" value="ECO:0007669"/>
    <property type="project" value="UniProtKB-EC"/>
</dbReference>
<evidence type="ECO:0000256" key="1">
    <source>
        <dbReference type="ARBA" id="ARBA00010759"/>
    </source>
</evidence>
<accession>A0ABW8T6V5</accession>
<dbReference type="EC" id="3.5.1.88" evidence="3"/>
<feature type="binding site" evidence="3">
    <location>
        <position position="136"/>
    </location>
    <ligand>
        <name>Fe cation</name>
        <dbReference type="ChEBI" id="CHEBI:24875"/>
    </ligand>
</feature>
<feature type="binding site" evidence="3">
    <location>
        <position position="90"/>
    </location>
    <ligand>
        <name>Fe cation</name>
        <dbReference type="ChEBI" id="CHEBI:24875"/>
    </ligand>
</feature>
<keyword evidence="3" id="KW-0479">Metal-binding</keyword>
<evidence type="ECO:0000256" key="3">
    <source>
        <dbReference type="HAMAP-Rule" id="MF_00163"/>
    </source>
</evidence>
<evidence type="ECO:0000256" key="2">
    <source>
        <dbReference type="ARBA" id="ARBA00023004"/>
    </source>
</evidence>
<dbReference type="HAMAP" id="MF_00163">
    <property type="entry name" value="Pep_deformylase"/>
    <property type="match status" value="1"/>
</dbReference>
<dbReference type="PIRSF" id="PIRSF004749">
    <property type="entry name" value="Pep_def"/>
    <property type="match status" value="1"/>
</dbReference>
<comment type="caution">
    <text evidence="4">The sequence shown here is derived from an EMBL/GenBank/DDBJ whole genome shotgun (WGS) entry which is preliminary data.</text>
</comment>
<dbReference type="Gene3D" id="3.90.45.10">
    <property type="entry name" value="Peptide deformylase"/>
    <property type="match status" value="1"/>
</dbReference>
<dbReference type="InterPro" id="IPR036821">
    <property type="entry name" value="Peptide_deformylase_sf"/>
</dbReference>
<dbReference type="PANTHER" id="PTHR10458:SF22">
    <property type="entry name" value="PEPTIDE DEFORMYLASE"/>
    <property type="match status" value="1"/>
</dbReference>
<dbReference type="RefSeq" id="WP_406770256.1">
    <property type="nucleotide sequence ID" value="NZ_JBJHZZ010000009.1"/>
</dbReference>
<protein>
    <recommendedName>
        <fullName evidence="3">Peptide deformylase</fullName>
        <shortName evidence="3">PDF</shortName>
        <ecNumber evidence="3">3.5.1.88</ecNumber>
    </recommendedName>
    <alternativeName>
        <fullName evidence="3">Polypeptide deformylase</fullName>
    </alternativeName>
</protein>
<comment type="function">
    <text evidence="3">Removes the formyl group from the N-terminal Met of newly synthesized proteins. Requires at least a dipeptide for an efficient rate of reaction. N-terminal L-methionine is a prerequisite for activity but the enzyme has broad specificity at other positions.</text>
</comment>
<dbReference type="NCBIfam" id="NF001159">
    <property type="entry name" value="PRK00150.1-3"/>
    <property type="match status" value="1"/>
</dbReference>
<gene>
    <name evidence="3 4" type="primary">def</name>
    <name evidence="4" type="ORF">ACJDUG_12675</name>
</gene>
<organism evidence="4 5">
    <name type="scientific">Candidatus Clostridium stratigraminis</name>
    <dbReference type="NCBI Taxonomy" id="3381661"/>
    <lineage>
        <taxon>Bacteria</taxon>
        <taxon>Bacillati</taxon>
        <taxon>Bacillota</taxon>
        <taxon>Clostridia</taxon>
        <taxon>Eubacteriales</taxon>
        <taxon>Clostridiaceae</taxon>
        <taxon>Clostridium</taxon>
    </lineage>
</organism>
<comment type="similarity">
    <text evidence="1 3">Belongs to the polypeptide deformylase family.</text>
</comment>
<keyword evidence="3" id="KW-0648">Protein biosynthesis</keyword>
<dbReference type="PRINTS" id="PR01576">
    <property type="entry name" value="PDEFORMYLASE"/>
</dbReference>
<reference evidence="4 5" key="1">
    <citation type="submission" date="2024-11" db="EMBL/GenBank/DDBJ databases">
        <authorList>
            <person name="Heng Y.C."/>
            <person name="Lim A.C.H."/>
            <person name="Lee J.K.Y."/>
            <person name="Kittelmann S."/>
        </authorList>
    </citation>
    <scope>NUCLEOTIDE SEQUENCE [LARGE SCALE GENOMIC DNA]</scope>
    <source>
        <strain evidence="4 5">WILCCON 0185</strain>
    </source>
</reference>
<dbReference type="EMBL" id="JBJHZZ010000009">
    <property type="protein sequence ID" value="MFL0247826.1"/>
    <property type="molecule type" value="Genomic_DNA"/>
</dbReference>
<comment type="cofactor">
    <cofactor evidence="3">
        <name>Fe(2+)</name>
        <dbReference type="ChEBI" id="CHEBI:29033"/>
    </cofactor>
    <text evidence="3">Binds 1 Fe(2+) ion.</text>
</comment>
<feature type="binding site" evidence="3">
    <location>
        <position position="132"/>
    </location>
    <ligand>
        <name>Fe cation</name>
        <dbReference type="ChEBI" id="CHEBI:24875"/>
    </ligand>
</feature>
<dbReference type="Pfam" id="PF01327">
    <property type="entry name" value="Pep_deformylase"/>
    <property type="match status" value="1"/>
</dbReference>
<keyword evidence="2 3" id="KW-0408">Iron</keyword>
<name>A0ABW8T6V5_9CLOT</name>
<sequence length="154" mass="17168">MAVKEILRFGNQKLKRVSRKVDIIDTEIVELIEDLKDTLYSTTGIGLAAPQIGVLKRVIYIDLREGKDPIALINPKIIAKVGKEEGIEGCLSYPGFEGSLIRPKKVTVQGMDINGNTVQYNAEGLLAKAFCHEIDHLDGVLYIDRARKVYKLED</sequence>
<evidence type="ECO:0000313" key="4">
    <source>
        <dbReference type="EMBL" id="MFL0247826.1"/>
    </source>
</evidence>
<proteinExistence type="inferred from homology"/>